<protein>
    <recommendedName>
        <fullName evidence="2">histidine kinase</fullName>
        <ecNumber evidence="2">2.7.13.3</ecNumber>
    </recommendedName>
</protein>
<accession>A0AAE5CCM8</accession>
<dbReference type="GO" id="GO:0000155">
    <property type="term" value="F:phosphorelay sensor kinase activity"/>
    <property type="evidence" value="ECO:0007669"/>
    <property type="project" value="InterPro"/>
</dbReference>
<dbReference type="PANTHER" id="PTHR43711:SF1">
    <property type="entry name" value="HISTIDINE KINASE 1"/>
    <property type="match status" value="1"/>
</dbReference>
<evidence type="ECO:0000256" key="7">
    <source>
        <dbReference type="SAM" id="Phobius"/>
    </source>
</evidence>
<feature type="transmembrane region" description="Helical" evidence="7">
    <location>
        <begin position="125"/>
        <end position="141"/>
    </location>
</feature>
<feature type="domain" description="Histidine kinase" evidence="8">
    <location>
        <begin position="240"/>
        <end position="447"/>
    </location>
</feature>
<dbReference type="Pfam" id="PF00512">
    <property type="entry name" value="HisKA"/>
    <property type="match status" value="1"/>
</dbReference>
<feature type="transmembrane region" description="Helical" evidence="7">
    <location>
        <begin position="186"/>
        <end position="204"/>
    </location>
</feature>
<dbReference type="Proteomes" id="UP000702544">
    <property type="component" value="Unassembled WGS sequence"/>
</dbReference>
<feature type="transmembrane region" description="Helical" evidence="7">
    <location>
        <begin position="95"/>
        <end position="113"/>
    </location>
</feature>
<keyword evidence="6" id="KW-0902">Two-component regulatory system</keyword>
<dbReference type="Gene3D" id="3.30.565.10">
    <property type="entry name" value="Histidine kinase-like ATPase, C-terminal domain"/>
    <property type="match status" value="1"/>
</dbReference>
<dbReference type="InterPro" id="IPR036097">
    <property type="entry name" value="HisK_dim/P_sf"/>
</dbReference>
<feature type="transmembrane region" description="Helical" evidence="7">
    <location>
        <begin position="62"/>
        <end position="83"/>
    </location>
</feature>
<feature type="transmembrane region" description="Helical" evidence="7">
    <location>
        <begin position="161"/>
        <end position="180"/>
    </location>
</feature>
<evidence type="ECO:0000256" key="5">
    <source>
        <dbReference type="ARBA" id="ARBA00022777"/>
    </source>
</evidence>
<dbReference type="PRINTS" id="PR00344">
    <property type="entry name" value="BCTRLSENSOR"/>
</dbReference>
<name>A0AAE5CCM8_9BACT</name>
<evidence type="ECO:0000259" key="8">
    <source>
        <dbReference type="PROSITE" id="PS50109"/>
    </source>
</evidence>
<keyword evidence="7" id="KW-1133">Transmembrane helix</keyword>
<dbReference type="SUPFAM" id="SSF55874">
    <property type="entry name" value="ATPase domain of HSP90 chaperone/DNA topoisomerase II/histidine kinase"/>
    <property type="match status" value="1"/>
</dbReference>
<evidence type="ECO:0000313" key="9">
    <source>
        <dbReference type="EMBL" id="NIR75870.1"/>
    </source>
</evidence>
<dbReference type="SMART" id="SM00387">
    <property type="entry name" value="HATPase_c"/>
    <property type="match status" value="1"/>
</dbReference>
<keyword evidence="7" id="KW-0472">Membrane</keyword>
<dbReference type="InterPro" id="IPR005467">
    <property type="entry name" value="His_kinase_dom"/>
</dbReference>
<dbReference type="Pfam" id="PF02518">
    <property type="entry name" value="HATPase_c"/>
    <property type="match status" value="1"/>
</dbReference>
<dbReference type="InterPro" id="IPR050736">
    <property type="entry name" value="Sensor_HK_Regulatory"/>
</dbReference>
<keyword evidence="3" id="KW-0597">Phosphoprotein</keyword>
<feature type="transmembrane region" description="Helical" evidence="7">
    <location>
        <begin position="6"/>
        <end position="27"/>
    </location>
</feature>
<dbReference type="CDD" id="cd00082">
    <property type="entry name" value="HisKA"/>
    <property type="match status" value="1"/>
</dbReference>
<dbReference type="InterPro" id="IPR003661">
    <property type="entry name" value="HisK_dim/P_dom"/>
</dbReference>
<evidence type="ECO:0000256" key="2">
    <source>
        <dbReference type="ARBA" id="ARBA00012438"/>
    </source>
</evidence>
<dbReference type="EMBL" id="JAACAK010000096">
    <property type="protein sequence ID" value="NIR75870.1"/>
    <property type="molecule type" value="Genomic_DNA"/>
</dbReference>
<dbReference type="PANTHER" id="PTHR43711">
    <property type="entry name" value="TWO-COMPONENT HISTIDINE KINASE"/>
    <property type="match status" value="1"/>
</dbReference>
<dbReference type="InterPro" id="IPR036890">
    <property type="entry name" value="HATPase_C_sf"/>
</dbReference>
<reference evidence="9 10" key="1">
    <citation type="submission" date="2020-01" db="EMBL/GenBank/DDBJ databases">
        <title>Genomes assembled from Gulf of Kutch pelagic sediment metagenomes.</title>
        <authorList>
            <person name="Chandrashekar M."/>
            <person name="Mahajan M.S."/>
            <person name="Dave K.J."/>
            <person name="Vatsa P."/>
            <person name="Nathani N.M."/>
        </authorList>
    </citation>
    <scope>NUCLEOTIDE SEQUENCE [LARGE SCALE GENOMIC DNA]</scope>
    <source>
        <strain evidence="9">KS3-K002</strain>
    </source>
</reference>
<dbReference type="CDD" id="cd00075">
    <property type="entry name" value="HATPase"/>
    <property type="match status" value="1"/>
</dbReference>
<comment type="catalytic activity">
    <reaction evidence="1">
        <text>ATP + protein L-histidine = ADP + protein N-phospho-L-histidine.</text>
        <dbReference type="EC" id="2.7.13.3"/>
    </reaction>
</comment>
<proteinExistence type="predicted"/>
<dbReference type="SMART" id="SM00388">
    <property type="entry name" value="HisKA"/>
    <property type="match status" value="1"/>
</dbReference>
<evidence type="ECO:0000256" key="6">
    <source>
        <dbReference type="ARBA" id="ARBA00023012"/>
    </source>
</evidence>
<evidence type="ECO:0000256" key="3">
    <source>
        <dbReference type="ARBA" id="ARBA00022553"/>
    </source>
</evidence>
<dbReference type="InterPro" id="IPR003594">
    <property type="entry name" value="HATPase_dom"/>
</dbReference>
<evidence type="ECO:0000256" key="4">
    <source>
        <dbReference type="ARBA" id="ARBA00022679"/>
    </source>
</evidence>
<dbReference type="AlphaFoldDB" id="A0AAE5CCM8"/>
<dbReference type="Gene3D" id="1.10.287.130">
    <property type="match status" value="1"/>
</dbReference>
<keyword evidence="4" id="KW-0808">Transferase</keyword>
<dbReference type="EC" id="2.7.13.3" evidence="2"/>
<dbReference type="SUPFAM" id="SSF47384">
    <property type="entry name" value="Homodimeric domain of signal transducing histidine kinase"/>
    <property type="match status" value="1"/>
</dbReference>
<feature type="transmembrane region" description="Helical" evidence="7">
    <location>
        <begin position="34"/>
        <end position="56"/>
    </location>
</feature>
<gene>
    <name evidence="9" type="ORF">GWO12_12280</name>
</gene>
<dbReference type="InterPro" id="IPR004358">
    <property type="entry name" value="Sig_transdc_His_kin-like_C"/>
</dbReference>
<evidence type="ECO:0000313" key="10">
    <source>
        <dbReference type="Proteomes" id="UP000702544"/>
    </source>
</evidence>
<organism evidence="9 10">
    <name type="scientific">Candidatus Kutchimonas denitrificans</name>
    <dbReference type="NCBI Taxonomy" id="3056748"/>
    <lineage>
        <taxon>Bacteria</taxon>
        <taxon>Pseudomonadati</taxon>
        <taxon>Gemmatimonadota</taxon>
        <taxon>Gemmatimonadia</taxon>
        <taxon>Candidatus Palauibacterales</taxon>
        <taxon>Candidatus Palauibacteraceae</taxon>
        <taxon>Candidatus Kutchimonas</taxon>
    </lineage>
</organism>
<dbReference type="PROSITE" id="PS50109">
    <property type="entry name" value="HIS_KIN"/>
    <property type="match status" value="1"/>
</dbReference>
<evidence type="ECO:0000256" key="1">
    <source>
        <dbReference type="ARBA" id="ARBA00000085"/>
    </source>
</evidence>
<sequence>MQDPLVAVISFFALGANLLGGALLLLFNPRNREVRWFSAFQLAIVGWLLAQGVTAVQGATPLWAAVHSVSVTLLPGLFLATALLDDPERSVRYSVWAAAAAVLMIPFGLTAMLDWLRVPGGDPVYWIWHAGGWTGGAIALFRSSRRRRKAAPPPLPDRALVVALTLVAPLAIALAFIVGAETFFRYAMPLITVGIQLMIFVGVTRMRFYDIEIRASRSGGLAVQAAETERLAVLGELAATVAHEVRNPLTGVRSLAQQIADKDVDEARRRRYAGVILEEVGRVERIVSNLLGVSRRTAPADWHEGPTDLDGLFDDLRLLTASPARKAGVTVRADPQGLTVSAPREPLAQALLNLLLNAIRHVPPGGTVELLARADGSAATILVRDDGPGVPAEERSRIFEPFRTLGDGTGLGLSVVRRICHDLGWSVTIGDAPGGGAEFRIEIPATGAEEKAGSNA</sequence>
<keyword evidence="5 9" id="KW-0418">Kinase</keyword>
<keyword evidence="7" id="KW-0812">Transmembrane</keyword>
<comment type="caution">
    <text evidence="9">The sequence shown here is derived from an EMBL/GenBank/DDBJ whole genome shotgun (WGS) entry which is preliminary data.</text>
</comment>